<keyword evidence="6" id="KW-1185">Reference proteome</keyword>
<evidence type="ECO:0000313" key="6">
    <source>
        <dbReference type="Proteomes" id="UP000184128"/>
    </source>
</evidence>
<dbReference type="RefSeq" id="WP_073297107.1">
    <property type="nucleotide sequence ID" value="NZ_FQUF01000012.1"/>
</dbReference>
<dbReference type="PANTHER" id="PTHR30146:SF150">
    <property type="entry name" value="ARABINOSE METABOLISM TRANSCRIPTIONAL REPRESSOR"/>
    <property type="match status" value="1"/>
</dbReference>
<dbReference type="STRING" id="1121025.SAMN02745249_00947"/>
<sequence>MNQPKYLAIKDDIKNKIVSNVYTLDSKIPSEMDLRDEYNVSRHTIRQAISELVKEGYLIKIHGSGTYVSDGHSKKSSKKMKTIGVVTTYLSDYIFPSIIRGIEKELSRHQYSLMLASTQNNVESERENLEKMLEHEVDGLIIEPTKSNLLNPNLNYYLDILEEEIPLLMLHASYEELDTPFITMDDEGAGRIATNHLLDLGHEKIAIITKSDDSQGKKRLKGYIEALHTAGMSYENDHVIFFDTENRHEIPKKINDLVNSDNPPTGIICYNDQIAISAIQQIQSLGLKIPGDISIVSHDDSFLSTSFPGVALTTIEHPKEEMGKRAAQWIINSIENPEFNRKPIVFPSELIIRNSTKSLNKTEKVVE</sequence>
<keyword evidence="1" id="KW-0805">Transcription regulation</keyword>
<keyword evidence="3" id="KW-0804">Transcription</keyword>
<dbReference type="SUPFAM" id="SSF53822">
    <property type="entry name" value="Periplasmic binding protein-like I"/>
    <property type="match status" value="1"/>
</dbReference>
<proteinExistence type="predicted"/>
<feature type="domain" description="HTH gntR-type" evidence="4">
    <location>
        <begin position="3"/>
        <end position="71"/>
    </location>
</feature>
<dbReference type="EMBL" id="FQUF01000012">
    <property type="protein sequence ID" value="SHE69576.1"/>
    <property type="molecule type" value="Genomic_DNA"/>
</dbReference>
<dbReference type="Pfam" id="PF00392">
    <property type="entry name" value="GntR"/>
    <property type="match status" value="1"/>
</dbReference>
<dbReference type="InterPro" id="IPR036390">
    <property type="entry name" value="WH_DNA-bd_sf"/>
</dbReference>
<dbReference type="OrthoDB" id="9813468at2"/>
<dbReference type="InterPro" id="IPR028082">
    <property type="entry name" value="Peripla_BP_I"/>
</dbReference>
<dbReference type="CDD" id="cd01541">
    <property type="entry name" value="PBP1_AraR"/>
    <property type="match status" value="1"/>
</dbReference>
<evidence type="ECO:0000313" key="5">
    <source>
        <dbReference type="EMBL" id="SHE69576.1"/>
    </source>
</evidence>
<dbReference type="PROSITE" id="PS50949">
    <property type="entry name" value="HTH_GNTR"/>
    <property type="match status" value="1"/>
</dbReference>
<evidence type="ECO:0000256" key="3">
    <source>
        <dbReference type="ARBA" id="ARBA00023163"/>
    </source>
</evidence>
<keyword evidence="2" id="KW-0238">DNA-binding</keyword>
<dbReference type="InterPro" id="IPR033532">
    <property type="entry name" value="AraR_ligand_bind_dom"/>
</dbReference>
<dbReference type="PANTHER" id="PTHR30146">
    <property type="entry name" value="LACI-RELATED TRANSCRIPTIONAL REPRESSOR"/>
    <property type="match status" value="1"/>
</dbReference>
<dbReference type="SUPFAM" id="SSF46785">
    <property type="entry name" value="Winged helix' DNA-binding domain"/>
    <property type="match status" value="1"/>
</dbReference>
<dbReference type="PRINTS" id="PR00035">
    <property type="entry name" value="HTHGNTR"/>
</dbReference>
<dbReference type="FunFam" id="1.10.10.10:FF:000079">
    <property type="entry name" value="GntR family transcriptional regulator"/>
    <property type="match status" value="1"/>
</dbReference>
<dbReference type="InterPro" id="IPR036388">
    <property type="entry name" value="WH-like_DNA-bd_sf"/>
</dbReference>
<dbReference type="GO" id="GO:0003700">
    <property type="term" value="F:DNA-binding transcription factor activity"/>
    <property type="evidence" value="ECO:0007669"/>
    <property type="project" value="InterPro"/>
</dbReference>
<dbReference type="InterPro" id="IPR000524">
    <property type="entry name" value="Tscrpt_reg_HTH_GntR"/>
</dbReference>
<evidence type="ECO:0000256" key="2">
    <source>
        <dbReference type="ARBA" id="ARBA00023125"/>
    </source>
</evidence>
<evidence type="ECO:0000256" key="1">
    <source>
        <dbReference type="ARBA" id="ARBA00023015"/>
    </source>
</evidence>
<dbReference type="Pfam" id="PF13377">
    <property type="entry name" value="Peripla_BP_3"/>
    <property type="match status" value="1"/>
</dbReference>
<dbReference type="SMART" id="SM00345">
    <property type="entry name" value="HTH_GNTR"/>
    <property type="match status" value="1"/>
</dbReference>
<dbReference type="InterPro" id="IPR046335">
    <property type="entry name" value="LacI/GalR-like_sensor"/>
</dbReference>
<gene>
    <name evidence="5" type="ORF">SAMN02745249_00947</name>
</gene>
<accession>A0A1M4VKJ1</accession>
<dbReference type="Proteomes" id="UP000184128">
    <property type="component" value="Unassembled WGS sequence"/>
</dbReference>
<dbReference type="GO" id="GO:0000976">
    <property type="term" value="F:transcription cis-regulatory region binding"/>
    <property type="evidence" value="ECO:0007669"/>
    <property type="project" value="TreeGrafter"/>
</dbReference>
<name>A0A1M4VKJ1_9LACT</name>
<organism evidence="5 6">
    <name type="scientific">Atopostipes suicloacalis DSM 15692</name>
    <dbReference type="NCBI Taxonomy" id="1121025"/>
    <lineage>
        <taxon>Bacteria</taxon>
        <taxon>Bacillati</taxon>
        <taxon>Bacillota</taxon>
        <taxon>Bacilli</taxon>
        <taxon>Lactobacillales</taxon>
        <taxon>Carnobacteriaceae</taxon>
        <taxon>Atopostipes</taxon>
    </lineage>
</organism>
<dbReference type="Gene3D" id="3.40.50.2300">
    <property type="match status" value="2"/>
</dbReference>
<dbReference type="AlphaFoldDB" id="A0A1M4VKJ1"/>
<reference evidence="5 6" key="1">
    <citation type="submission" date="2016-11" db="EMBL/GenBank/DDBJ databases">
        <authorList>
            <person name="Jaros S."/>
            <person name="Januszkiewicz K."/>
            <person name="Wedrychowicz H."/>
        </authorList>
    </citation>
    <scope>NUCLEOTIDE SEQUENCE [LARGE SCALE GENOMIC DNA]</scope>
    <source>
        <strain evidence="5 6">DSM 15692</strain>
    </source>
</reference>
<dbReference type="CDD" id="cd07377">
    <property type="entry name" value="WHTH_GntR"/>
    <property type="match status" value="1"/>
</dbReference>
<evidence type="ECO:0000259" key="4">
    <source>
        <dbReference type="PROSITE" id="PS50949"/>
    </source>
</evidence>
<dbReference type="Gene3D" id="1.10.10.10">
    <property type="entry name" value="Winged helix-like DNA-binding domain superfamily/Winged helix DNA-binding domain"/>
    <property type="match status" value="1"/>
</dbReference>
<protein>
    <submittedName>
        <fullName evidence="5">GntR family transcriptional regulator, arabinose operon transcriptional repressor</fullName>
    </submittedName>
</protein>